<dbReference type="PANTHER" id="PTHR43431:SF7">
    <property type="entry name" value="OXIDOREDUCTASE, SHORT CHAIN DEHYDROGENASE_REDUCTASE FAMILY (AFU_ORTHOLOGUE AFUA_5G14000)"/>
    <property type="match status" value="1"/>
</dbReference>
<dbReference type="InterPro" id="IPR036291">
    <property type="entry name" value="NAD(P)-bd_dom_sf"/>
</dbReference>
<reference evidence="1" key="1">
    <citation type="journal article" date="2020" name="Nat. Commun.">
        <title>Large-scale genome sequencing of mycorrhizal fungi provides insights into the early evolution of symbiotic traits.</title>
        <authorList>
            <person name="Miyauchi S."/>
            <person name="Kiss E."/>
            <person name="Kuo A."/>
            <person name="Drula E."/>
            <person name="Kohler A."/>
            <person name="Sanchez-Garcia M."/>
            <person name="Morin E."/>
            <person name="Andreopoulos B."/>
            <person name="Barry K.W."/>
            <person name="Bonito G."/>
            <person name="Buee M."/>
            <person name="Carver A."/>
            <person name="Chen C."/>
            <person name="Cichocki N."/>
            <person name="Clum A."/>
            <person name="Culley D."/>
            <person name="Crous P.W."/>
            <person name="Fauchery L."/>
            <person name="Girlanda M."/>
            <person name="Hayes R.D."/>
            <person name="Keri Z."/>
            <person name="LaButti K."/>
            <person name="Lipzen A."/>
            <person name="Lombard V."/>
            <person name="Magnuson J."/>
            <person name="Maillard F."/>
            <person name="Murat C."/>
            <person name="Nolan M."/>
            <person name="Ohm R.A."/>
            <person name="Pangilinan J."/>
            <person name="Pereira M.F."/>
            <person name="Perotto S."/>
            <person name="Peter M."/>
            <person name="Pfister S."/>
            <person name="Riley R."/>
            <person name="Sitrit Y."/>
            <person name="Stielow J.B."/>
            <person name="Szollosi G."/>
            <person name="Zifcakova L."/>
            <person name="Stursova M."/>
            <person name="Spatafora J.W."/>
            <person name="Tedersoo L."/>
            <person name="Vaario L.M."/>
            <person name="Yamada A."/>
            <person name="Yan M."/>
            <person name="Wang P."/>
            <person name="Xu J."/>
            <person name="Bruns T."/>
            <person name="Baldrian P."/>
            <person name="Vilgalys R."/>
            <person name="Dunand C."/>
            <person name="Henrissat B."/>
            <person name="Grigoriev I.V."/>
            <person name="Hibbett D."/>
            <person name="Nagy L.G."/>
            <person name="Martin F.M."/>
        </authorList>
    </citation>
    <scope>NUCLEOTIDE SEQUENCE</scope>
    <source>
        <strain evidence="1">UP504</strain>
    </source>
</reference>
<dbReference type="InterPro" id="IPR002347">
    <property type="entry name" value="SDR_fam"/>
</dbReference>
<evidence type="ECO:0008006" key="3">
    <source>
        <dbReference type="Google" id="ProtNLM"/>
    </source>
</evidence>
<keyword evidence="2" id="KW-1185">Reference proteome</keyword>
<sequence>MSVVPKYAQKPIIVISGVGSGTGTGNATAREFGRNGYRVALIARHAGSLTAAADEINGWPEGEAAAFPIAEYNKAEIHRVFAEIKKTWPGSEIRVAVYNTGHRVAKPFLDLTQYDIDQSIQTNIYGGFAFAQEAILSFREYEINELGYRGALIFTSATSAWRGNPHFAAFAAGKHGVRALSQSLNKEFGKQNIHVAHCIVDGTIKTKITTRIFGNPEWEKNPDVRLDPVSIAKAYWYLAHQDRTAWTWELDLRPAHENW</sequence>
<organism evidence="1 2">
    <name type="scientific">Hydnum rufescens UP504</name>
    <dbReference type="NCBI Taxonomy" id="1448309"/>
    <lineage>
        <taxon>Eukaryota</taxon>
        <taxon>Fungi</taxon>
        <taxon>Dikarya</taxon>
        <taxon>Basidiomycota</taxon>
        <taxon>Agaricomycotina</taxon>
        <taxon>Agaricomycetes</taxon>
        <taxon>Cantharellales</taxon>
        <taxon>Hydnaceae</taxon>
        <taxon>Hydnum</taxon>
    </lineage>
</organism>
<dbReference type="Pfam" id="PF00106">
    <property type="entry name" value="adh_short"/>
    <property type="match status" value="1"/>
</dbReference>
<dbReference type="PRINTS" id="PR00081">
    <property type="entry name" value="GDHRDH"/>
</dbReference>
<accession>A0A9P6B3P6</accession>
<dbReference type="OrthoDB" id="5399006at2759"/>
<gene>
    <name evidence="1" type="ORF">BS47DRAFT_1375801</name>
</gene>
<dbReference type="SUPFAM" id="SSF51735">
    <property type="entry name" value="NAD(P)-binding Rossmann-fold domains"/>
    <property type="match status" value="1"/>
</dbReference>
<dbReference type="AlphaFoldDB" id="A0A9P6B3P6"/>
<proteinExistence type="predicted"/>
<name>A0A9P6B3P6_9AGAM</name>
<comment type="caution">
    <text evidence="1">The sequence shown here is derived from an EMBL/GenBank/DDBJ whole genome shotgun (WGS) entry which is preliminary data.</text>
</comment>
<protein>
    <recommendedName>
        <fullName evidence="3">NAD(P)-binding protein</fullName>
    </recommendedName>
</protein>
<dbReference type="EMBL" id="MU128935">
    <property type="protein sequence ID" value="KAF9516899.1"/>
    <property type="molecule type" value="Genomic_DNA"/>
</dbReference>
<evidence type="ECO:0000313" key="2">
    <source>
        <dbReference type="Proteomes" id="UP000886523"/>
    </source>
</evidence>
<dbReference type="PANTHER" id="PTHR43431">
    <property type="entry name" value="OXIDOREDUCTASE, SHORT CHAIN DEHYDROGENASE/REDUCTASE FAMILY (AFU_ORTHOLOGUE AFUA_5G14000)"/>
    <property type="match status" value="1"/>
</dbReference>
<dbReference type="Gene3D" id="3.40.50.720">
    <property type="entry name" value="NAD(P)-binding Rossmann-like Domain"/>
    <property type="match status" value="1"/>
</dbReference>
<dbReference type="Proteomes" id="UP000886523">
    <property type="component" value="Unassembled WGS sequence"/>
</dbReference>
<evidence type="ECO:0000313" key="1">
    <source>
        <dbReference type="EMBL" id="KAF9516899.1"/>
    </source>
</evidence>